<comment type="similarity">
    <text evidence="1">Belongs to the proteasome subunit S5B/HSM3 family.</text>
</comment>
<gene>
    <name evidence="3" type="ORF">CAPTEDRAFT_165510</name>
</gene>
<dbReference type="FunCoup" id="R7UMZ7">
    <property type="interactions" value="2105"/>
</dbReference>
<proteinExistence type="inferred from homology"/>
<evidence type="ECO:0000256" key="1">
    <source>
        <dbReference type="ARBA" id="ARBA00006823"/>
    </source>
</evidence>
<dbReference type="HOGENOM" id="CLU_043710_0_0_1"/>
<dbReference type="InterPro" id="IPR019538">
    <property type="entry name" value="PSMD5"/>
</dbReference>
<dbReference type="GO" id="GO:0043248">
    <property type="term" value="P:proteasome assembly"/>
    <property type="evidence" value="ECO:0007669"/>
    <property type="project" value="InterPro"/>
</dbReference>
<reference evidence="5" key="1">
    <citation type="submission" date="2012-12" db="EMBL/GenBank/DDBJ databases">
        <authorList>
            <person name="Hellsten U."/>
            <person name="Grimwood J."/>
            <person name="Chapman J.A."/>
            <person name="Shapiro H."/>
            <person name="Aerts A."/>
            <person name="Otillar R.P."/>
            <person name="Terry A.Y."/>
            <person name="Boore J.L."/>
            <person name="Simakov O."/>
            <person name="Marletaz F."/>
            <person name="Cho S.-J."/>
            <person name="Edsinger-Gonzales E."/>
            <person name="Havlak P."/>
            <person name="Kuo D.-H."/>
            <person name="Larsson T."/>
            <person name="Lv J."/>
            <person name="Arendt D."/>
            <person name="Savage R."/>
            <person name="Osoegawa K."/>
            <person name="de Jong P."/>
            <person name="Lindberg D.R."/>
            <person name="Seaver E.C."/>
            <person name="Weisblat D.A."/>
            <person name="Putnam N.H."/>
            <person name="Grigoriev I.V."/>
            <person name="Rokhsar D.S."/>
        </authorList>
    </citation>
    <scope>NUCLEOTIDE SEQUENCE</scope>
    <source>
        <strain evidence="5">I ESC-2004</strain>
    </source>
</reference>
<sequence>MAANLSCLLDRLPNSDNKINALNEISTLISSLDRSAIAEVLPNISLNVIFECLDTQEDVQLETCVGVLDKLLDSMSGLTLLDQHEAEVSLALEHPYKPLRLLALKQVMKAAEENIHSIVSSHSGLILALSQMNFVPELDVAKKAAQVLLMTGSIPEGLEALLLGNSFDSLQAALNSNDSTMKFRSYELLVDLSRYSEEALSAVSSRGVLHQLLNELQGDDVLAKLNCLELMSRLATCQHGLRFLEYSGIIESVQQMLHQSGVLMGLLLPGLITFLGQMAANKPECLNTNYQPFINTVFGALESDDTSLMGVAVETIGVIGSSAAGKTALQKQGNRMSSACNVLGQLIRSSPDLKTRALECLASLLSFKGEEASSELLSITQQWFSLLTRTPTETLNLLNQSTTNPELTVHCAVLRVYQCLAILPWAQVLLNSHPGFNEYLIDRSTENTKEGKEMKFAIVKALVDSPTAMDVFGRVYFVRLREFINEGAFYIRVESSVAFESAE</sequence>
<reference evidence="3 5" key="2">
    <citation type="journal article" date="2013" name="Nature">
        <title>Insights into bilaterian evolution from three spiralian genomes.</title>
        <authorList>
            <person name="Simakov O."/>
            <person name="Marletaz F."/>
            <person name="Cho S.J."/>
            <person name="Edsinger-Gonzales E."/>
            <person name="Havlak P."/>
            <person name="Hellsten U."/>
            <person name="Kuo D.H."/>
            <person name="Larsson T."/>
            <person name="Lv J."/>
            <person name="Arendt D."/>
            <person name="Savage R."/>
            <person name="Osoegawa K."/>
            <person name="de Jong P."/>
            <person name="Grimwood J."/>
            <person name="Chapman J.A."/>
            <person name="Shapiro H."/>
            <person name="Aerts A."/>
            <person name="Otillar R.P."/>
            <person name="Terry A.Y."/>
            <person name="Boore J.L."/>
            <person name="Grigoriev I.V."/>
            <person name="Lindberg D.R."/>
            <person name="Seaver E.C."/>
            <person name="Weisblat D.A."/>
            <person name="Putnam N.H."/>
            <person name="Rokhsar D.S."/>
        </authorList>
    </citation>
    <scope>NUCLEOTIDE SEQUENCE</scope>
    <source>
        <strain evidence="3 5">I ESC-2004</strain>
    </source>
</reference>
<dbReference type="OrthoDB" id="10250600at2759"/>
<reference evidence="4" key="3">
    <citation type="submission" date="2015-06" db="UniProtKB">
        <authorList>
            <consortium name="EnsemblMetazoa"/>
        </authorList>
    </citation>
    <scope>IDENTIFICATION</scope>
</reference>
<organism evidence="3">
    <name type="scientific">Capitella teleta</name>
    <name type="common">Polychaete worm</name>
    <dbReference type="NCBI Taxonomy" id="283909"/>
    <lineage>
        <taxon>Eukaryota</taxon>
        <taxon>Metazoa</taxon>
        <taxon>Spiralia</taxon>
        <taxon>Lophotrochozoa</taxon>
        <taxon>Annelida</taxon>
        <taxon>Polychaeta</taxon>
        <taxon>Sedentaria</taxon>
        <taxon>Scolecida</taxon>
        <taxon>Capitellidae</taxon>
        <taxon>Capitella</taxon>
    </lineage>
</organism>
<dbReference type="Gene3D" id="1.25.10.10">
    <property type="entry name" value="Leucine-rich Repeat Variant"/>
    <property type="match status" value="1"/>
</dbReference>
<dbReference type="AlphaFoldDB" id="R7UMZ7"/>
<dbReference type="STRING" id="283909.R7UMZ7"/>
<dbReference type="InterPro" id="IPR011989">
    <property type="entry name" value="ARM-like"/>
</dbReference>
<dbReference type="EMBL" id="AMQN01022291">
    <property type="status" value="NOT_ANNOTATED_CDS"/>
    <property type="molecule type" value="Genomic_DNA"/>
</dbReference>
<dbReference type="OMA" id="WGQEYIS"/>
<dbReference type="EMBL" id="KB299900">
    <property type="protein sequence ID" value="ELU07468.1"/>
    <property type="molecule type" value="Genomic_DNA"/>
</dbReference>
<dbReference type="Proteomes" id="UP000014760">
    <property type="component" value="Unassembled WGS sequence"/>
</dbReference>
<dbReference type="GO" id="GO:0005829">
    <property type="term" value="C:cytosol"/>
    <property type="evidence" value="ECO:0007669"/>
    <property type="project" value="TreeGrafter"/>
</dbReference>
<keyword evidence="5" id="KW-1185">Reference proteome</keyword>
<dbReference type="SUPFAM" id="SSF48371">
    <property type="entry name" value="ARM repeat"/>
    <property type="match status" value="1"/>
</dbReference>
<dbReference type="PANTHER" id="PTHR13554">
    <property type="entry name" value="26S PROTEASOME NON-ATPASE REGULATORY SUBUNIT 5-RELATED"/>
    <property type="match status" value="1"/>
</dbReference>
<evidence type="ECO:0000256" key="2">
    <source>
        <dbReference type="ARBA" id="ARBA00014933"/>
    </source>
</evidence>
<evidence type="ECO:0000313" key="3">
    <source>
        <dbReference type="EMBL" id="ELU07468.1"/>
    </source>
</evidence>
<dbReference type="PANTHER" id="PTHR13554:SF10">
    <property type="entry name" value="26S PROTEASOME NON-ATPASE REGULATORY SUBUNIT 5"/>
    <property type="match status" value="1"/>
</dbReference>
<evidence type="ECO:0000313" key="4">
    <source>
        <dbReference type="EnsemblMetazoa" id="CapteP165510"/>
    </source>
</evidence>
<dbReference type="EnsemblMetazoa" id="CapteT165510">
    <property type="protein sequence ID" value="CapteP165510"/>
    <property type="gene ID" value="CapteG165510"/>
</dbReference>
<accession>R7UMZ7</accession>
<dbReference type="Pfam" id="PF10508">
    <property type="entry name" value="Proteasom_PSMB"/>
    <property type="match status" value="1"/>
</dbReference>
<name>R7UMZ7_CAPTE</name>
<dbReference type="InterPro" id="IPR016024">
    <property type="entry name" value="ARM-type_fold"/>
</dbReference>
<evidence type="ECO:0000313" key="5">
    <source>
        <dbReference type="Proteomes" id="UP000014760"/>
    </source>
</evidence>
<protein>
    <recommendedName>
        <fullName evidence="2">26S proteasome non-ATPase regulatory subunit 5</fullName>
    </recommendedName>
</protein>